<dbReference type="Proteomes" id="UP000517106">
    <property type="component" value="Unassembled WGS sequence"/>
</dbReference>
<dbReference type="InterPro" id="IPR003856">
    <property type="entry name" value="LPS_length_determ_N"/>
</dbReference>
<evidence type="ECO:0000256" key="4">
    <source>
        <dbReference type="ARBA" id="ARBA00022989"/>
    </source>
</evidence>
<dbReference type="GO" id="GO:0005886">
    <property type="term" value="C:plasma membrane"/>
    <property type="evidence" value="ECO:0007669"/>
    <property type="project" value="UniProtKB-SubCell"/>
</dbReference>
<dbReference type="AlphaFoldDB" id="A0A7W3ULF6"/>
<accession>A0A7W3ULF6</accession>
<dbReference type="Pfam" id="PF02706">
    <property type="entry name" value="Wzz"/>
    <property type="match status" value="1"/>
</dbReference>
<dbReference type="EMBL" id="JACIVA010000050">
    <property type="protein sequence ID" value="MBB1097747.1"/>
    <property type="molecule type" value="Genomic_DNA"/>
</dbReference>
<protein>
    <submittedName>
        <fullName evidence="8">Lipopolysaccharide biosynthesis protein</fullName>
    </submittedName>
</protein>
<evidence type="ECO:0000256" key="3">
    <source>
        <dbReference type="ARBA" id="ARBA00022692"/>
    </source>
</evidence>
<evidence type="ECO:0000256" key="1">
    <source>
        <dbReference type="ARBA" id="ARBA00004651"/>
    </source>
</evidence>
<evidence type="ECO:0000313" key="9">
    <source>
        <dbReference type="Proteomes" id="UP000517106"/>
    </source>
</evidence>
<keyword evidence="4 6" id="KW-1133">Transmembrane helix</keyword>
<keyword evidence="2" id="KW-1003">Cell membrane</keyword>
<keyword evidence="3 6" id="KW-0812">Transmembrane</keyword>
<reference evidence="8 9" key="1">
    <citation type="submission" date="2020-07" db="EMBL/GenBank/DDBJ databases">
        <title>Description of Limosilactobacillus balticus sp. nov., Limosilactobacillus agrestis sp. nov., Limosilactobacillus albertensis sp. nov., Limosilactobacillus rudii sp. nov., Limosilactobacillus fastidiosus sp. nov., five novel Limosilactobacillus species isolated from the vertebrate gastrointestinal tract, and proposal of 6 subspecies of Limosilactobacillus reuteri adapted to the gastrointestinal tract of specific vertebrate hosts.</title>
        <authorList>
            <person name="Li F."/>
            <person name="Cheng C."/>
            <person name="Zheng J."/>
            <person name="Quevedo R.M."/>
            <person name="Li J."/>
            <person name="Roos S."/>
            <person name="Gaenzle M.G."/>
            <person name="Walter J."/>
        </authorList>
    </citation>
    <scope>NUCLEOTIDE SEQUENCE [LARGE SCALE GENOMIC DNA]</scope>
    <source>
        <strain evidence="8 9">STM2_1</strain>
    </source>
</reference>
<feature type="transmembrane region" description="Helical" evidence="6">
    <location>
        <begin position="180"/>
        <end position="202"/>
    </location>
</feature>
<keyword evidence="5 6" id="KW-0472">Membrane</keyword>
<organism evidence="8 9">
    <name type="scientific">Limosilactobacillus rudii</name>
    <dbReference type="NCBI Taxonomy" id="2759755"/>
    <lineage>
        <taxon>Bacteria</taxon>
        <taxon>Bacillati</taxon>
        <taxon>Bacillota</taxon>
        <taxon>Bacilli</taxon>
        <taxon>Lactobacillales</taxon>
        <taxon>Lactobacillaceae</taxon>
        <taxon>Limosilactobacillus</taxon>
    </lineage>
</organism>
<evidence type="ECO:0000313" key="8">
    <source>
        <dbReference type="EMBL" id="MBB1097747.1"/>
    </source>
</evidence>
<evidence type="ECO:0000256" key="5">
    <source>
        <dbReference type="ARBA" id="ARBA00023136"/>
    </source>
</evidence>
<name>A0A7W3ULF6_9LACO</name>
<comment type="subcellular location">
    <subcellularLocation>
        <location evidence="1">Cell membrane</location>
        <topology evidence="1">Multi-pass membrane protein</topology>
    </subcellularLocation>
</comment>
<feature type="transmembrane region" description="Helical" evidence="6">
    <location>
        <begin position="14"/>
        <end position="36"/>
    </location>
</feature>
<evidence type="ECO:0000259" key="7">
    <source>
        <dbReference type="Pfam" id="PF02706"/>
    </source>
</evidence>
<evidence type="ECO:0000256" key="6">
    <source>
        <dbReference type="SAM" id="Phobius"/>
    </source>
</evidence>
<dbReference type="RefSeq" id="WP_182596483.1">
    <property type="nucleotide sequence ID" value="NZ_JACIVA010000050.1"/>
</dbReference>
<comment type="caution">
    <text evidence="8">The sequence shown here is derived from an EMBL/GenBank/DDBJ whole genome shotgun (WGS) entry which is preliminary data.</text>
</comment>
<evidence type="ECO:0000256" key="2">
    <source>
        <dbReference type="ARBA" id="ARBA00022475"/>
    </source>
</evidence>
<feature type="domain" description="Polysaccharide chain length determinant N-terminal" evidence="7">
    <location>
        <begin position="7"/>
        <end position="92"/>
    </location>
</feature>
<gene>
    <name evidence="8" type="ORF">H5S09_07305</name>
</gene>
<sequence>METKKYSLNDLIKIIWKNIIVIIVFAVIGGSGFFILAKHKQSTTYTAERSIMISHSLDSKRAHSQVSADIAMIPTYEDLIKSRQVTEDTWKTLPKSVRKEVSPKSISDSIDTNNRPESLVITIRATTKDASQSLAIANTTAEVAKKELPKMQKGLGTVHVYTKANRKTVTSQTHGSVKKYTLVGVALGIVAGMLVSFTITTLRHMN</sequence>
<proteinExistence type="predicted"/>
<keyword evidence="9" id="KW-1185">Reference proteome</keyword>